<feature type="domain" description="HTH gntR-type" evidence="6">
    <location>
        <begin position="9"/>
        <end position="77"/>
    </location>
</feature>
<evidence type="ECO:0000256" key="4">
    <source>
        <dbReference type="ARBA" id="ARBA00023125"/>
    </source>
</evidence>
<evidence type="ECO:0000313" key="8">
    <source>
        <dbReference type="Proteomes" id="UP000604117"/>
    </source>
</evidence>
<evidence type="ECO:0000256" key="1">
    <source>
        <dbReference type="ARBA" id="ARBA00005384"/>
    </source>
</evidence>
<dbReference type="SUPFAM" id="SSF53383">
    <property type="entry name" value="PLP-dependent transferases"/>
    <property type="match status" value="1"/>
</dbReference>
<gene>
    <name evidence="7" type="ORF">Asi02nite_53020</name>
</gene>
<protein>
    <submittedName>
        <fullName evidence="7">GntR family transcriptional regulator</fullName>
    </submittedName>
</protein>
<dbReference type="Pfam" id="PF00392">
    <property type="entry name" value="GntR"/>
    <property type="match status" value="1"/>
</dbReference>
<keyword evidence="8" id="KW-1185">Reference proteome</keyword>
<keyword evidence="5" id="KW-0804">Transcription</keyword>
<comment type="similarity">
    <text evidence="1">In the C-terminal section; belongs to the class-I pyridoxal-phosphate-dependent aminotransferase family.</text>
</comment>
<dbReference type="PANTHER" id="PTHR46577">
    <property type="entry name" value="HTH-TYPE TRANSCRIPTIONAL REGULATORY PROTEIN GABR"/>
    <property type="match status" value="1"/>
</dbReference>
<evidence type="ECO:0000259" key="6">
    <source>
        <dbReference type="PROSITE" id="PS50949"/>
    </source>
</evidence>
<comment type="caution">
    <text evidence="7">The sequence shown here is derived from an EMBL/GenBank/DDBJ whole genome shotgun (WGS) entry which is preliminary data.</text>
</comment>
<dbReference type="InterPro" id="IPR051446">
    <property type="entry name" value="HTH_trans_reg/aminotransferase"/>
</dbReference>
<name>A0ABQ4CWZ0_9ACTN</name>
<dbReference type="InterPro" id="IPR015424">
    <property type="entry name" value="PyrdxlP-dep_Trfase"/>
</dbReference>
<dbReference type="PROSITE" id="PS50949">
    <property type="entry name" value="HTH_GNTR"/>
    <property type="match status" value="1"/>
</dbReference>
<dbReference type="PANTHER" id="PTHR46577:SF1">
    <property type="entry name" value="HTH-TYPE TRANSCRIPTIONAL REGULATORY PROTEIN GABR"/>
    <property type="match status" value="1"/>
</dbReference>
<dbReference type="InterPro" id="IPR036390">
    <property type="entry name" value="WH_DNA-bd_sf"/>
</dbReference>
<dbReference type="RefSeq" id="WP_203716624.1">
    <property type="nucleotide sequence ID" value="NZ_BONE01000048.1"/>
</dbReference>
<dbReference type="Pfam" id="PF00155">
    <property type="entry name" value="Aminotran_1_2"/>
    <property type="match status" value="1"/>
</dbReference>
<keyword evidence="3" id="KW-0805">Transcription regulation</keyword>
<evidence type="ECO:0000256" key="5">
    <source>
        <dbReference type="ARBA" id="ARBA00023163"/>
    </source>
</evidence>
<dbReference type="InterPro" id="IPR004839">
    <property type="entry name" value="Aminotransferase_I/II_large"/>
</dbReference>
<reference evidence="7 8" key="1">
    <citation type="submission" date="2021-01" db="EMBL/GenBank/DDBJ databases">
        <title>Whole genome shotgun sequence of Asanoa siamensis NBRC 107932.</title>
        <authorList>
            <person name="Komaki H."/>
            <person name="Tamura T."/>
        </authorList>
    </citation>
    <scope>NUCLEOTIDE SEQUENCE [LARGE SCALE GENOMIC DNA]</scope>
    <source>
        <strain evidence="7 8">NBRC 107932</strain>
    </source>
</reference>
<dbReference type="Proteomes" id="UP000604117">
    <property type="component" value="Unassembled WGS sequence"/>
</dbReference>
<organism evidence="7 8">
    <name type="scientific">Asanoa siamensis</name>
    <dbReference type="NCBI Taxonomy" id="926357"/>
    <lineage>
        <taxon>Bacteria</taxon>
        <taxon>Bacillati</taxon>
        <taxon>Actinomycetota</taxon>
        <taxon>Actinomycetes</taxon>
        <taxon>Micromonosporales</taxon>
        <taxon>Micromonosporaceae</taxon>
        <taxon>Asanoa</taxon>
    </lineage>
</organism>
<dbReference type="SUPFAM" id="SSF46785">
    <property type="entry name" value="Winged helix' DNA-binding domain"/>
    <property type="match status" value="1"/>
</dbReference>
<keyword evidence="2" id="KW-0663">Pyridoxal phosphate</keyword>
<dbReference type="Gene3D" id="3.40.640.10">
    <property type="entry name" value="Type I PLP-dependent aspartate aminotransferase-like (Major domain)"/>
    <property type="match status" value="1"/>
</dbReference>
<dbReference type="InterPro" id="IPR015421">
    <property type="entry name" value="PyrdxlP-dep_Trfase_major"/>
</dbReference>
<dbReference type="InterPro" id="IPR036388">
    <property type="entry name" value="WH-like_DNA-bd_sf"/>
</dbReference>
<evidence type="ECO:0000313" key="7">
    <source>
        <dbReference type="EMBL" id="GIF75784.1"/>
    </source>
</evidence>
<sequence length="444" mass="45266">MTAHYQIVGASAAEISASIEGGVRSGALAPGTPLPPVRGLADGLGVAAGTVAKAYQTLRTRGVIETAGRNGTRVRPRPPVAGGRAGLVVPPPTGVLDLLTGEPDLRLLPHLGAHIGALAAGDPVGYSHDGMVPALAEAAAARFAADGVDASHLTLTSGALGGIDRLLAAHLRPGDKVAVEDPGWAAVIDLVAAQGLEIVGVPVDDQGPTPAGTELALSAGARALIVTSRAHNPTGAAVTRRRASDLRRVLADHPEALLIEDDHSAELSTVPLHPLAKATRSWAFLRSVSKPYGPDLRLAVLAGDEATIARVSGRMRLGSGWVSTLLQRVVAGLWSDPAVAAGVAAARESYERRREGLRAALGAHGIDCQGRTGINVWVPVGDETSVVTALRDGGYAVAPGSLYRIGAPAGIRITISRLDDDGIEPLAAAVARAVRGAPPRAFSA</sequence>
<dbReference type="EMBL" id="BONE01000048">
    <property type="protein sequence ID" value="GIF75784.1"/>
    <property type="molecule type" value="Genomic_DNA"/>
</dbReference>
<dbReference type="Gene3D" id="1.10.10.10">
    <property type="entry name" value="Winged helix-like DNA-binding domain superfamily/Winged helix DNA-binding domain"/>
    <property type="match status" value="1"/>
</dbReference>
<dbReference type="InterPro" id="IPR000524">
    <property type="entry name" value="Tscrpt_reg_HTH_GntR"/>
</dbReference>
<evidence type="ECO:0000256" key="2">
    <source>
        <dbReference type="ARBA" id="ARBA00022898"/>
    </source>
</evidence>
<evidence type="ECO:0000256" key="3">
    <source>
        <dbReference type="ARBA" id="ARBA00023015"/>
    </source>
</evidence>
<keyword evidence="4" id="KW-0238">DNA-binding</keyword>
<dbReference type="SMART" id="SM00345">
    <property type="entry name" value="HTH_GNTR"/>
    <property type="match status" value="1"/>
</dbReference>
<accession>A0ABQ4CWZ0</accession>
<proteinExistence type="inferred from homology"/>
<dbReference type="CDD" id="cd00609">
    <property type="entry name" value="AAT_like"/>
    <property type="match status" value="1"/>
</dbReference>